<feature type="transmembrane region" description="Helical" evidence="2">
    <location>
        <begin position="78"/>
        <end position="96"/>
    </location>
</feature>
<dbReference type="InterPro" id="IPR043128">
    <property type="entry name" value="Rev_trsase/Diguanyl_cyclase"/>
</dbReference>
<organism evidence="4 5">
    <name type="scientific">Clostridium grantii DSM 8605</name>
    <dbReference type="NCBI Taxonomy" id="1121316"/>
    <lineage>
        <taxon>Bacteria</taxon>
        <taxon>Bacillati</taxon>
        <taxon>Bacillota</taxon>
        <taxon>Clostridia</taxon>
        <taxon>Eubacteriales</taxon>
        <taxon>Clostridiaceae</taxon>
        <taxon>Clostridium</taxon>
    </lineage>
</organism>
<dbReference type="PANTHER" id="PTHR45138:SF9">
    <property type="entry name" value="DIGUANYLATE CYCLASE DGCM-RELATED"/>
    <property type="match status" value="1"/>
</dbReference>
<dbReference type="STRING" id="1121316.SAMN02745207_01953"/>
<dbReference type="NCBIfam" id="TIGR00254">
    <property type="entry name" value="GGDEF"/>
    <property type="match status" value="1"/>
</dbReference>
<gene>
    <name evidence="4" type="ORF">SAMN02745207_01953</name>
</gene>
<dbReference type="GO" id="GO:0005886">
    <property type="term" value="C:plasma membrane"/>
    <property type="evidence" value="ECO:0007669"/>
    <property type="project" value="TreeGrafter"/>
</dbReference>
<dbReference type="PANTHER" id="PTHR45138">
    <property type="entry name" value="REGULATORY COMPONENTS OF SENSORY TRANSDUCTION SYSTEM"/>
    <property type="match status" value="1"/>
</dbReference>
<dbReference type="GO" id="GO:0043709">
    <property type="term" value="P:cell adhesion involved in single-species biofilm formation"/>
    <property type="evidence" value="ECO:0007669"/>
    <property type="project" value="TreeGrafter"/>
</dbReference>
<feature type="transmembrane region" description="Helical" evidence="2">
    <location>
        <begin position="117"/>
        <end position="139"/>
    </location>
</feature>
<feature type="coiled-coil region" evidence="1">
    <location>
        <begin position="228"/>
        <end position="255"/>
    </location>
</feature>
<dbReference type="AlphaFoldDB" id="A0A1M5UWL2"/>
<proteinExistence type="predicted"/>
<dbReference type="RefSeq" id="WP_073338251.1">
    <property type="nucleotide sequence ID" value="NZ_FQXM01000009.1"/>
</dbReference>
<feature type="transmembrane region" description="Helical" evidence="2">
    <location>
        <begin position="151"/>
        <end position="168"/>
    </location>
</feature>
<accession>A0A1M5UWL2</accession>
<keyword evidence="2" id="KW-0472">Membrane</keyword>
<keyword evidence="2" id="KW-0812">Transmembrane</keyword>
<dbReference type="InterPro" id="IPR000160">
    <property type="entry name" value="GGDEF_dom"/>
</dbReference>
<feature type="domain" description="GGDEF" evidence="3">
    <location>
        <begin position="285"/>
        <end position="419"/>
    </location>
</feature>
<dbReference type="CDD" id="cd01949">
    <property type="entry name" value="GGDEF"/>
    <property type="match status" value="1"/>
</dbReference>
<feature type="transmembrane region" description="Helical" evidence="2">
    <location>
        <begin position="188"/>
        <end position="205"/>
    </location>
</feature>
<reference evidence="4 5" key="1">
    <citation type="submission" date="2016-11" db="EMBL/GenBank/DDBJ databases">
        <authorList>
            <person name="Jaros S."/>
            <person name="Januszkiewicz K."/>
            <person name="Wedrychowicz H."/>
        </authorList>
    </citation>
    <scope>NUCLEOTIDE SEQUENCE [LARGE SCALE GENOMIC DNA]</scope>
    <source>
        <strain evidence="4 5">DSM 8605</strain>
    </source>
</reference>
<evidence type="ECO:0000259" key="3">
    <source>
        <dbReference type="PROSITE" id="PS50887"/>
    </source>
</evidence>
<feature type="transmembrane region" description="Helical" evidence="2">
    <location>
        <begin position="20"/>
        <end position="43"/>
    </location>
</feature>
<sequence>MNYDFAINVNEYFTLNKLSLGAFINAVLAMVFFIVFFCSYFFVFKNKLIYFMSKFSFFIFLITLSFGFFTNSRSIMGVTYWHKICFISSYMLYYTIIQINELITLNDFKIYKKVMKIVIVLVTILLFLDKGYILGQEVIFDKYPHLSSGKFYYIFAYIIPISVIINNYKTARKNITIKDRNLSIIKIFDILIVINLMISLISIKINELQNLLWFFLIALVVIIIIAIIKNQNKLSKELQQSIKDKEDLYEKVTRSSLTGVYSRSYVRDMFNEYSFKNKNDNDLKKNHWVAFMDIDNFKKINDFYGHVVGDKILKEFGEILLKNSKENYIPSRYGGDEFMILIKEADKKEVEHYFDKILLEFEEKINIILNENNKFSVGLSIGIVGSNNIGVDFQETIMIADNTMYKAKAKGGNRYYFFD</sequence>
<dbReference type="Gene3D" id="3.30.70.270">
    <property type="match status" value="1"/>
</dbReference>
<evidence type="ECO:0000256" key="1">
    <source>
        <dbReference type="SAM" id="Coils"/>
    </source>
</evidence>
<dbReference type="Pfam" id="PF00990">
    <property type="entry name" value="GGDEF"/>
    <property type="match status" value="1"/>
</dbReference>
<dbReference type="OrthoDB" id="1907201at2"/>
<evidence type="ECO:0000313" key="4">
    <source>
        <dbReference type="EMBL" id="SHH67365.1"/>
    </source>
</evidence>
<evidence type="ECO:0000313" key="5">
    <source>
        <dbReference type="Proteomes" id="UP000184447"/>
    </source>
</evidence>
<dbReference type="InterPro" id="IPR029787">
    <property type="entry name" value="Nucleotide_cyclase"/>
</dbReference>
<dbReference type="EMBL" id="FQXM01000009">
    <property type="protein sequence ID" value="SHH67365.1"/>
    <property type="molecule type" value="Genomic_DNA"/>
</dbReference>
<feature type="transmembrane region" description="Helical" evidence="2">
    <location>
        <begin position="211"/>
        <end position="228"/>
    </location>
</feature>
<evidence type="ECO:0000256" key="2">
    <source>
        <dbReference type="SAM" id="Phobius"/>
    </source>
</evidence>
<name>A0A1M5UWL2_9CLOT</name>
<protein>
    <submittedName>
        <fullName evidence="4">Diguanylate cyclase (GGDEF) domain-containing protein</fullName>
    </submittedName>
</protein>
<dbReference type="PROSITE" id="PS50887">
    <property type="entry name" value="GGDEF"/>
    <property type="match status" value="1"/>
</dbReference>
<dbReference type="SMART" id="SM00267">
    <property type="entry name" value="GGDEF"/>
    <property type="match status" value="1"/>
</dbReference>
<dbReference type="SUPFAM" id="SSF55073">
    <property type="entry name" value="Nucleotide cyclase"/>
    <property type="match status" value="1"/>
</dbReference>
<keyword evidence="1" id="KW-0175">Coiled coil</keyword>
<keyword evidence="2" id="KW-1133">Transmembrane helix</keyword>
<dbReference type="Proteomes" id="UP000184447">
    <property type="component" value="Unassembled WGS sequence"/>
</dbReference>
<feature type="transmembrane region" description="Helical" evidence="2">
    <location>
        <begin position="55"/>
        <end position="72"/>
    </location>
</feature>
<dbReference type="GO" id="GO:0052621">
    <property type="term" value="F:diguanylate cyclase activity"/>
    <property type="evidence" value="ECO:0007669"/>
    <property type="project" value="TreeGrafter"/>
</dbReference>
<dbReference type="GO" id="GO:1902201">
    <property type="term" value="P:negative regulation of bacterial-type flagellum-dependent cell motility"/>
    <property type="evidence" value="ECO:0007669"/>
    <property type="project" value="TreeGrafter"/>
</dbReference>
<keyword evidence="5" id="KW-1185">Reference proteome</keyword>
<dbReference type="InterPro" id="IPR050469">
    <property type="entry name" value="Diguanylate_Cyclase"/>
</dbReference>